<protein>
    <recommendedName>
        <fullName evidence="3">Serine/threonine protein kinase</fullName>
    </recommendedName>
</protein>
<dbReference type="Proteomes" id="UP000623440">
    <property type="component" value="Unassembled WGS sequence"/>
</dbReference>
<gene>
    <name evidence="1" type="ORF">H6G97_27950</name>
</gene>
<sequence>MSLCINPNCQNTDNPDNLLRCQSCGSELLLEGCYRVTRAIGQGGFARTFEVSDSGKLKILKVLILNQAKAVSLFQQEAEVLKRSQSLTPLS</sequence>
<evidence type="ECO:0008006" key="3">
    <source>
        <dbReference type="Google" id="ProtNLM"/>
    </source>
</evidence>
<accession>A0ABR8DUQ7</accession>
<proteinExistence type="predicted"/>
<reference evidence="1 2" key="1">
    <citation type="journal article" date="2020" name="ISME J.">
        <title>Comparative genomics reveals insights into cyanobacterial evolution and habitat adaptation.</title>
        <authorList>
            <person name="Chen M.Y."/>
            <person name="Teng W.K."/>
            <person name="Zhao L."/>
            <person name="Hu C.X."/>
            <person name="Zhou Y.K."/>
            <person name="Han B.P."/>
            <person name="Song L.R."/>
            <person name="Shu W.S."/>
        </authorList>
    </citation>
    <scope>NUCLEOTIDE SEQUENCE [LARGE SCALE GENOMIC DNA]</scope>
    <source>
        <strain evidence="1 2">FACHB-838</strain>
    </source>
</reference>
<organism evidence="1 2">
    <name type="scientific">Nostoc flagelliforme FACHB-838</name>
    <dbReference type="NCBI Taxonomy" id="2692904"/>
    <lineage>
        <taxon>Bacteria</taxon>
        <taxon>Bacillati</taxon>
        <taxon>Cyanobacteriota</taxon>
        <taxon>Cyanophyceae</taxon>
        <taxon>Nostocales</taxon>
        <taxon>Nostocaceae</taxon>
        <taxon>Nostoc</taxon>
    </lineage>
</organism>
<dbReference type="NCBIfam" id="NF045510">
    <property type="entry name" value="4Cys_prefix_kin"/>
    <property type="match status" value="1"/>
</dbReference>
<dbReference type="InterPro" id="IPR011009">
    <property type="entry name" value="Kinase-like_dom_sf"/>
</dbReference>
<dbReference type="EMBL" id="JACJSI010000085">
    <property type="protein sequence ID" value="MBD2533197.1"/>
    <property type="molecule type" value="Genomic_DNA"/>
</dbReference>
<name>A0ABR8DUQ7_9NOSO</name>
<evidence type="ECO:0000313" key="2">
    <source>
        <dbReference type="Proteomes" id="UP000623440"/>
    </source>
</evidence>
<dbReference type="SUPFAM" id="SSF56112">
    <property type="entry name" value="Protein kinase-like (PK-like)"/>
    <property type="match status" value="1"/>
</dbReference>
<keyword evidence="2" id="KW-1185">Reference proteome</keyword>
<comment type="caution">
    <text evidence="1">The sequence shown here is derived from an EMBL/GenBank/DDBJ whole genome shotgun (WGS) entry which is preliminary data.</text>
</comment>
<dbReference type="RefSeq" id="WP_190943784.1">
    <property type="nucleotide sequence ID" value="NZ_JACJSI010000085.1"/>
</dbReference>
<evidence type="ECO:0000313" key="1">
    <source>
        <dbReference type="EMBL" id="MBD2533197.1"/>
    </source>
</evidence>
<dbReference type="Gene3D" id="3.30.200.20">
    <property type="entry name" value="Phosphorylase Kinase, domain 1"/>
    <property type="match status" value="1"/>
</dbReference>